<evidence type="ECO:0000313" key="3">
    <source>
        <dbReference type="Proteomes" id="UP000298313"/>
    </source>
</evidence>
<sequence>MRDYQKYAAIVAVFAAVLYGALIVAAFGMISLATNLDVISETDAGPLVGPSMAAAAVLLVFVLMVTLGLRDRPNRQRVAVGYSLGTGASAFAVFIVVGAVLYPVTSGQAFDALTFAETTLARPFAAVTGVLAFVVTLLYSVILASRVGEHGRPLWPWERRGEP</sequence>
<dbReference type="Pfam" id="PF19616">
    <property type="entry name" value="DUF6121"/>
    <property type="match status" value="1"/>
</dbReference>
<name>A0A4R9BCJ3_9MICO</name>
<feature type="transmembrane region" description="Helical" evidence="1">
    <location>
        <begin position="7"/>
        <end position="32"/>
    </location>
</feature>
<dbReference type="EMBL" id="SOHH01000039">
    <property type="protein sequence ID" value="TFD80991.1"/>
    <property type="molecule type" value="Genomic_DNA"/>
</dbReference>
<accession>A0A4R9BCJ3</accession>
<keyword evidence="1" id="KW-1133">Transmembrane helix</keyword>
<dbReference type="RefSeq" id="WP_134522646.1">
    <property type="nucleotide sequence ID" value="NZ_SOHH01000039.1"/>
</dbReference>
<dbReference type="AlphaFoldDB" id="A0A4R9BCJ3"/>
<proteinExistence type="predicted"/>
<dbReference type="Proteomes" id="UP000298313">
    <property type="component" value="Unassembled WGS sequence"/>
</dbReference>
<gene>
    <name evidence="2" type="ORF">E3T48_04550</name>
</gene>
<evidence type="ECO:0000256" key="1">
    <source>
        <dbReference type="SAM" id="Phobius"/>
    </source>
</evidence>
<keyword evidence="1" id="KW-0472">Membrane</keyword>
<comment type="caution">
    <text evidence="2">The sequence shown here is derived from an EMBL/GenBank/DDBJ whole genome shotgun (WGS) entry which is preliminary data.</text>
</comment>
<feature type="transmembrane region" description="Helical" evidence="1">
    <location>
        <begin position="124"/>
        <end position="144"/>
    </location>
</feature>
<keyword evidence="3" id="KW-1185">Reference proteome</keyword>
<protein>
    <submittedName>
        <fullName evidence="2">Uncharacterized protein</fullName>
    </submittedName>
</protein>
<organism evidence="2 3">
    <name type="scientific">Cryobacterium fucosi</name>
    <dbReference type="NCBI Taxonomy" id="1259157"/>
    <lineage>
        <taxon>Bacteria</taxon>
        <taxon>Bacillati</taxon>
        <taxon>Actinomycetota</taxon>
        <taxon>Actinomycetes</taxon>
        <taxon>Micrococcales</taxon>
        <taxon>Microbacteriaceae</taxon>
        <taxon>Cryobacterium</taxon>
    </lineage>
</organism>
<evidence type="ECO:0000313" key="2">
    <source>
        <dbReference type="EMBL" id="TFD80991.1"/>
    </source>
</evidence>
<feature type="transmembrane region" description="Helical" evidence="1">
    <location>
        <begin position="52"/>
        <end position="69"/>
    </location>
</feature>
<reference evidence="2 3" key="1">
    <citation type="submission" date="2019-03" db="EMBL/GenBank/DDBJ databases">
        <title>Genomics of glacier-inhabiting Cryobacterium strains.</title>
        <authorList>
            <person name="Liu Q."/>
            <person name="Xin Y.-H."/>
        </authorList>
    </citation>
    <scope>NUCLEOTIDE SEQUENCE [LARGE SCALE GENOMIC DNA]</scope>
    <source>
        <strain evidence="2 3">Hh4</strain>
    </source>
</reference>
<dbReference type="OrthoDB" id="5124736at2"/>
<keyword evidence="1" id="KW-0812">Transmembrane</keyword>
<feature type="transmembrane region" description="Helical" evidence="1">
    <location>
        <begin position="81"/>
        <end position="104"/>
    </location>
</feature>
<dbReference type="InterPro" id="IPR046124">
    <property type="entry name" value="DUF6121"/>
</dbReference>